<evidence type="ECO:0000256" key="1">
    <source>
        <dbReference type="ARBA" id="ARBA00023235"/>
    </source>
</evidence>
<dbReference type="GO" id="GO:0009052">
    <property type="term" value="P:pentose-phosphate shunt, non-oxidative branch"/>
    <property type="evidence" value="ECO:0007669"/>
    <property type="project" value="TreeGrafter"/>
</dbReference>
<dbReference type="NCBIfam" id="TIGR00689">
    <property type="entry name" value="rpiB_lacA_lacB"/>
    <property type="match status" value="1"/>
</dbReference>
<dbReference type="Pfam" id="PF02502">
    <property type="entry name" value="LacAB_rpiB"/>
    <property type="match status" value="1"/>
</dbReference>
<dbReference type="PANTHER" id="PTHR30345">
    <property type="entry name" value="RIBOSE-5-PHOSPHATE ISOMERASE B"/>
    <property type="match status" value="1"/>
</dbReference>
<sequence length="176" mass="19570">MRIALGADHAGYRLKEEIKSFLKEKKIDHHDFGTYNADSTDFTDWGIKVAEVVAKNEFKRGILVCGTGLGMCLVANKVPGIRATPCYGILTARLSREHNNSNILVLGARITAKDLALQIVEEWLTAEFMGGRHQGRLKKLAEIEKKYSSRSSTVSIPATPPYSSTTIARWVLSFWS</sequence>
<keyword evidence="1" id="KW-0413">Isomerase</keyword>
<proteinExistence type="predicted"/>
<protein>
    <recommendedName>
        <fullName evidence="3">Ribose 5-phosphate isomerase B</fullName>
    </recommendedName>
</protein>
<dbReference type="GO" id="GO:0004751">
    <property type="term" value="F:ribose-5-phosphate isomerase activity"/>
    <property type="evidence" value="ECO:0007669"/>
    <property type="project" value="TreeGrafter"/>
</dbReference>
<dbReference type="GO" id="GO:0019316">
    <property type="term" value="P:D-allose catabolic process"/>
    <property type="evidence" value="ECO:0007669"/>
    <property type="project" value="TreeGrafter"/>
</dbReference>
<dbReference type="PIRSF" id="PIRSF005384">
    <property type="entry name" value="RpiB_LacA_B"/>
    <property type="match status" value="1"/>
</dbReference>
<dbReference type="NCBIfam" id="NF004051">
    <property type="entry name" value="PRK05571.1"/>
    <property type="match status" value="1"/>
</dbReference>
<dbReference type="SUPFAM" id="SSF89623">
    <property type="entry name" value="Ribose/Galactose isomerase RpiB/AlsB"/>
    <property type="match status" value="1"/>
</dbReference>
<dbReference type="InterPro" id="IPR036569">
    <property type="entry name" value="RpiB_LacA_LacB_sf"/>
</dbReference>
<organism evidence="2">
    <name type="scientific">marine sediment metagenome</name>
    <dbReference type="NCBI Taxonomy" id="412755"/>
    <lineage>
        <taxon>unclassified sequences</taxon>
        <taxon>metagenomes</taxon>
        <taxon>ecological metagenomes</taxon>
    </lineage>
</organism>
<dbReference type="PANTHER" id="PTHR30345:SF0">
    <property type="entry name" value="DNA DAMAGE-REPAIR_TOLERATION PROTEIN DRT102"/>
    <property type="match status" value="1"/>
</dbReference>
<dbReference type="NCBIfam" id="TIGR01120">
    <property type="entry name" value="rpiB"/>
    <property type="match status" value="1"/>
</dbReference>
<reference evidence="2" key="1">
    <citation type="journal article" date="2014" name="Front. Microbiol.">
        <title>High frequency of phylogenetically diverse reductive dehalogenase-homologous genes in deep subseafloor sedimentary metagenomes.</title>
        <authorList>
            <person name="Kawai M."/>
            <person name="Futagami T."/>
            <person name="Toyoda A."/>
            <person name="Takaki Y."/>
            <person name="Nishi S."/>
            <person name="Hori S."/>
            <person name="Arai W."/>
            <person name="Tsubouchi T."/>
            <person name="Morono Y."/>
            <person name="Uchiyama I."/>
            <person name="Ito T."/>
            <person name="Fujiyama A."/>
            <person name="Inagaki F."/>
            <person name="Takami H."/>
        </authorList>
    </citation>
    <scope>NUCLEOTIDE SEQUENCE</scope>
    <source>
        <strain evidence="2">Expedition CK06-06</strain>
    </source>
</reference>
<dbReference type="AlphaFoldDB" id="X1TW21"/>
<dbReference type="Gene3D" id="3.40.1400.10">
    <property type="entry name" value="Sugar-phosphate isomerase, RpiB/LacA/LacB"/>
    <property type="match status" value="1"/>
</dbReference>
<evidence type="ECO:0008006" key="3">
    <source>
        <dbReference type="Google" id="ProtNLM"/>
    </source>
</evidence>
<dbReference type="EMBL" id="BARW01008421">
    <property type="protein sequence ID" value="GAI84244.1"/>
    <property type="molecule type" value="Genomic_DNA"/>
</dbReference>
<gene>
    <name evidence="2" type="ORF">S12H4_17261</name>
</gene>
<name>X1TW21_9ZZZZ</name>
<evidence type="ECO:0000313" key="2">
    <source>
        <dbReference type="EMBL" id="GAI84244.1"/>
    </source>
</evidence>
<comment type="caution">
    <text evidence="2">The sequence shown here is derived from an EMBL/GenBank/DDBJ whole genome shotgun (WGS) entry which is preliminary data.</text>
</comment>
<dbReference type="InterPro" id="IPR003500">
    <property type="entry name" value="RpiB_LacA_LacB"/>
</dbReference>
<dbReference type="InterPro" id="IPR004785">
    <property type="entry name" value="RpiB"/>
</dbReference>
<accession>X1TW21</accession>